<proteinExistence type="predicted"/>
<feature type="region of interest" description="Disordered" evidence="1">
    <location>
        <begin position="152"/>
        <end position="174"/>
    </location>
</feature>
<protein>
    <submittedName>
        <fullName evidence="2">Uncharacterized protein</fullName>
    </submittedName>
</protein>
<feature type="region of interest" description="Disordered" evidence="1">
    <location>
        <begin position="231"/>
        <end position="260"/>
    </location>
</feature>
<evidence type="ECO:0000313" key="2">
    <source>
        <dbReference type="EMBL" id="PBK62068.1"/>
    </source>
</evidence>
<name>A0A2H3B7Q1_9AGAR</name>
<dbReference type="EMBL" id="KZ293470">
    <property type="protein sequence ID" value="PBK62068.1"/>
    <property type="molecule type" value="Genomic_DNA"/>
</dbReference>
<reference evidence="3" key="1">
    <citation type="journal article" date="2017" name="Nat. Ecol. Evol.">
        <title>Genome expansion and lineage-specific genetic innovations in the forest pathogenic fungi Armillaria.</title>
        <authorList>
            <person name="Sipos G."/>
            <person name="Prasanna A.N."/>
            <person name="Walter M.C."/>
            <person name="O'Connor E."/>
            <person name="Balint B."/>
            <person name="Krizsan K."/>
            <person name="Kiss B."/>
            <person name="Hess J."/>
            <person name="Varga T."/>
            <person name="Slot J."/>
            <person name="Riley R."/>
            <person name="Boka B."/>
            <person name="Rigling D."/>
            <person name="Barry K."/>
            <person name="Lee J."/>
            <person name="Mihaltcheva S."/>
            <person name="LaButti K."/>
            <person name="Lipzen A."/>
            <person name="Waldron R."/>
            <person name="Moloney N.M."/>
            <person name="Sperisen C."/>
            <person name="Kredics L."/>
            <person name="Vagvoelgyi C."/>
            <person name="Patrignani A."/>
            <person name="Fitzpatrick D."/>
            <person name="Nagy I."/>
            <person name="Doyle S."/>
            <person name="Anderson J.B."/>
            <person name="Grigoriev I.V."/>
            <person name="Gueldener U."/>
            <person name="Muensterkoetter M."/>
            <person name="Nagy L.G."/>
        </authorList>
    </citation>
    <scope>NUCLEOTIDE SEQUENCE [LARGE SCALE GENOMIC DNA]</scope>
    <source>
        <strain evidence="3">28-4</strain>
    </source>
</reference>
<accession>A0A2H3B7Q1</accession>
<feature type="compositionally biased region" description="Polar residues" evidence="1">
    <location>
        <begin position="156"/>
        <end position="166"/>
    </location>
</feature>
<dbReference type="Proteomes" id="UP000218334">
    <property type="component" value="Unassembled WGS sequence"/>
</dbReference>
<dbReference type="AlphaFoldDB" id="A0A2H3B7Q1"/>
<organism evidence="2 3">
    <name type="scientific">Armillaria solidipes</name>
    <dbReference type="NCBI Taxonomy" id="1076256"/>
    <lineage>
        <taxon>Eukaryota</taxon>
        <taxon>Fungi</taxon>
        <taxon>Dikarya</taxon>
        <taxon>Basidiomycota</taxon>
        <taxon>Agaricomycotina</taxon>
        <taxon>Agaricomycetes</taxon>
        <taxon>Agaricomycetidae</taxon>
        <taxon>Agaricales</taxon>
        <taxon>Marasmiineae</taxon>
        <taxon>Physalacriaceae</taxon>
        <taxon>Armillaria</taxon>
    </lineage>
</organism>
<sequence length="393" mass="43771">MAELLFQSEGSSFPQYIPSYSDSQSIGHHGFGNSVRDFNLNMPIRHNPGVPTTVQLPSHSYLHDSPDAPPFLPACGVTAMNDPLYMESAGPSKSHSEQAYFPQRPVPYYDSEPSGDLTDFGAFDYDAWFSEQPVVGSSTFTTDTVERTLVYRSTPPRGSSNLTSSRYHPYAGHKPNNQGLDECSLFRTGFDASYSASSSRHLFESINGSSESELPLLWRAFRPRVSGLCDPEDHLASEGSNTEQRDDPHSDAGTITVSPLPSDHLDEAVTQKWQEFLPSSNLLSTYTEHVVEAFVISADSAICYERDVDTDIHSCPLGCRRKFNGNSFRKHFSKFHPELNATSGNFYCTVKSHPKLMHSLKEFLCPFCLSSQRHKQDVVRHFDMCEALSGKGK</sequence>
<gene>
    <name evidence="2" type="ORF">ARMSODRAFT_1025191</name>
</gene>
<keyword evidence="3" id="KW-1185">Reference proteome</keyword>
<evidence type="ECO:0000313" key="3">
    <source>
        <dbReference type="Proteomes" id="UP000218334"/>
    </source>
</evidence>
<evidence type="ECO:0000256" key="1">
    <source>
        <dbReference type="SAM" id="MobiDB-lite"/>
    </source>
</evidence>